<accession>A0A420BFF6</accession>
<sequence>MGSTNLLSKEHAFKALFDQYKDDVFGYALRFFRSRELSEELVQDVFMKLWLNWESIDSDKNIKSYIFTIAKHTIYNKLKSFVVQQTYLNDVFYNYSIESNAVEELVHYKELKGIYDQAVEKLPSQRQRIFRLSREENLSHEEIAEQLHISKNTVKDQMVKSLKFIRHYLEVNANLTSLLLVFYHYIQKK</sequence>
<name>A0A420BFF6_SPHD1</name>
<dbReference type="Gene3D" id="1.10.1740.10">
    <property type="match status" value="1"/>
</dbReference>
<dbReference type="SUPFAM" id="SSF88659">
    <property type="entry name" value="Sigma3 and sigma4 domains of RNA polymerase sigma factors"/>
    <property type="match status" value="1"/>
</dbReference>
<dbReference type="InterPro" id="IPR014284">
    <property type="entry name" value="RNA_pol_sigma-70_dom"/>
</dbReference>
<dbReference type="InterPro" id="IPR014327">
    <property type="entry name" value="RNA_pol_sigma70_bacteroid"/>
</dbReference>
<dbReference type="AlphaFoldDB" id="A0A420BFF6"/>
<dbReference type="EMBL" id="RAPY01000001">
    <property type="protein sequence ID" value="RKE55442.1"/>
    <property type="molecule type" value="Genomic_DNA"/>
</dbReference>
<keyword evidence="4" id="KW-0804">Transcription</keyword>
<dbReference type="GO" id="GO:0006352">
    <property type="term" value="P:DNA-templated transcription initiation"/>
    <property type="evidence" value="ECO:0007669"/>
    <property type="project" value="InterPro"/>
</dbReference>
<dbReference type="SUPFAM" id="SSF88946">
    <property type="entry name" value="Sigma2 domain of RNA polymerase sigma factors"/>
    <property type="match status" value="1"/>
</dbReference>
<dbReference type="GO" id="GO:0016987">
    <property type="term" value="F:sigma factor activity"/>
    <property type="evidence" value="ECO:0007669"/>
    <property type="project" value="UniProtKB-KW"/>
</dbReference>
<evidence type="ECO:0000256" key="2">
    <source>
        <dbReference type="ARBA" id="ARBA00023015"/>
    </source>
</evidence>
<evidence type="ECO:0000256" key="4">
    <source>
        <dbReference type="ARBA" id="ARBA00023163"/>
    </source>
</evidence>
<evidence type="ECO:0000256" key="3">
    <source>
        <dbReference type="ARBA" id="ARBA00023082"/>
    </source>
</evidence>
<reference evidence="7 8" key="1">
    <citation type="submission" date="2018-09" db="EMBL/GenBank/DDBJ databases">
        <title>Genomic Encyclopedia of Type Strains, Phase III (KMG-III): the genomes of soil and plant-associated and newly described type strains.</title>
        <authorList>
            <person name="Whitman W."/>
        </authorList>
    </citation>
    <scope>NUCLEOTIDE SEQUENCE [LARGE SCALE GENOMIC DNA]</scope>
    <source>
        <strain evidence="7 8">CECT 7938</strain>
    </source>
</reference>
<feature type="domain" description="RNA polymerase sigma-70 region 2" evidence="5">
    <location>
        <begin position="16"/>
        <end position="79"/>
    </location>
</feature>
<evidence type="ECO:0000313" key="7">
    <source>
        <dbReference type="EMBL" id="RKE55442.1"/>
    </source>
</evidence>
<dbReference type="InterPro" id="IPR013325">
    <property type="entry name" value="RNA_pol_sigma_r2"/>
</dbReference>
<evidence type="ECO:0000313" key="8">
    <source>
        <dbReference type="Proteomes" id="UP000286246"/>
    </source>
</evidence>
<dbReference type="RefSeq" id="WP_120257224.1">
    <property type="nucleotide sequence ID" value="NZ_RAPY01000001.1"/>
</dbReference>
<dbReference type="NCBIfam" id="TIGR02937">
    <property type="entry name" value="sigma70-ECF"/>
    <property type="match status" value="1"/>
</dbReference>
<dbReference type="Pfam" id="PF08281">
    <property type="entry name" value="Sigma70_r4_2"/>
    <property type="match status" value="1"/>
</dbReference>
<dbReference type="InterPro" id="IPR039425">
    <property type="entry name" value="RNA_pol_sigma-70-like"/>
</dbReference>
<dbReference type="GO" id="GO:0003677">
    <property type="term" value="F:DNA binding"/>
    <property type="evidence" value="ECO:0007669"/>
    <property type="project" value="InterPro"/>
</dbReference>
<keyword evidence="2" id="KW-0805">Transcription regulation</keyword>
<dbReference type="InterPro" id="IPR013324">
    <property type="entry name" value="RNA_pol_sigma_r3/r4-like"/>
</dbReference>
<dbReference type="Gene3D" id="1.10.10.10">
    <property type="entry name" value="Winged helix-like DNA-binding domain superfamily/Winged helix DNA-binding domain"/>
    <property type="match status" value="1"/>
</dbReference>
<comment type="caution">
    <text evidence="7">The sequence shown here is derived from an EMBL/GenBank/DDBJ whole genome shotgun (WGS) entry which is preliminary data.</text>
</comment>
<evidence type="ECO:0000259" key="5">
    <source>
        <dbReference type="Pfam" id="PF04542"/>
    </source>
</evidence>
<dbReference type="InterPro" id="IPR007627">
    <property type="entry name" value="RNA_pol_sigma70_r2"/>
</dbReference>
<dbReference type="PANTHER" id="PTHR43133:SF46">
    <property type="entry name" value="RNA POLYMERASE SIGMA-70 FACTOR ECF SUBFAMILY"/>
    <property type="match status" value="1"/>
</dbReference>
<protein>
    <submittedName>
        <fullName evidence="7">RNA polymerase sigma-70 factor (ECF subfamily)</fullName>
    </submittedName>
</protein>
<evidence type="ECO:0000256" key="1">
    <source>
        <dbReference type="ARBA" id="ARBA00010641"/>
    </source>
</evidence>
<proteinExistence type="inferred from homology"/>
<dbReference type="PANTHER" id="PTHR43133">
    <property type="entry name" value="RNA POLYMERASE ECF-TYPE SIGMA FACTO"/>
    <property type="match status" value="1"/>
</dbReference>
<evidence type="ECO:0000259" key="6">
    <source>
        <dbReference type="Pfam" id="PF08281"/>
    </source>
</evidence>
<dbReference type="NCBIfam" id="TIGR02985">
    <property type="entry name" value="Sig70_bacteroi1"/>
    <property type="match status" value="1"/>
</dbReference>
<keyword evidence="3" id="KW-0731">Sigma factor</keyword>
<dbReference type="Proteomes" id="UP000286246">
    <property type="component" value="Unassembled WGS sequence"/>
</dbReference>
<gene>
    <name evidence="7" type="ORF">DFQ12_0274</name>
</gene>
<keyword evidence="8" id="KW-1185">Reference proteome</keyword>
<dbReference type="Pfam" id="PF04542">
    <property type="entry name" value="Sigma70_r2"/>
    <property type="match status" value="1"/>
</dbReference>
<dbReference type="CDD" id="cd06171">
    <property type="entry name" value="Sigma70_r4"/>
    <property type="match status" value="1"/>
</dbReference>
<dbReference type="InterPro" id="IPR013249">
    <property type="entry name" value="RNA_pol_sigma70_r4_t2"/>
</dbReference>
<dbReference type="OrthoDB" id="659577at2"/>
<feature type="domain" description="RNA polymerase sigma factor 70 region 4 type 2" evidence="6">
    <location>
        <begin position="115"/>
        <end position="164"/>
    </location>
</feature>
<organism evidence="7 8">
    <name type="scientific">Sphingobacterium detergens</name>
    <dbReference type="NCBI Taxonomy" id="1145106"/>
    <lineage>
        <taxon>Bacteria</taxon>
        <taxon>Pseudomonadati</taxon>
        <taxon>Bacteroidota</taxon>
        <taxon>Sphingobacteriia</taxon>
        <taxon>Sphingobacteriales</taxon>
        <taxon>Sphingobacteriaceae</taxon>
        <taxon>Sphingobacterium</taxon>
    </lineage>
</organism>
<dbReference type="InterPro" id="IPR036388">
    <property type="entry name" value="WH-like_DNA-bd_sf"/>
</dbReference>
<comment type="similarity">
    <text evidence="1">Belongs to the sigma-70 factor family. ECF subfamily.</text>
</comment>